<feature type="signal peptide" evidence="1">
    <location>
        <begin position="1"/>
        <end position="27"/>
    </location>
</feature>
<accession>A0ABN2HMA5</accession>
<evidence type="ECO:0000313" key="3">
    <source>
        <dbReference type="Proteomes" id="UP001500618"/>
    </source>
</evidence>
<dbReference type="EMBL" id="BAAANY010000017">
    <property type="protein sequence ID" value="GAA1690217.1"/>
    <property type="molecule type" value="Genomic_DNA"/>
</dbReference>
<name>A0ABN2HMA5_9ACTN</name>
<gene>
    <name evidence="2" type="ORF">GCM10009765_44500</name>
</gene>
<feature type="chain" id="PRO_5045747183" evidence="1">
    <location>
        <begin position="28"/>
        <end position="740"/>
    </location>
</feature>
<evidence type="ECO:0000313" key="2">
    <source>
        <dbReference type="EMBL" id="GAA1690217.1"/>
    </source>
</evidence>
<protein>
    <submittedName>
        <fullName evidence="2">Uncharacterized protein</fullName>
    </submittedName>
</protein>
<reference evidence="2 3" key="1">
    <citation type="journal article" date="2019" name="Int. J. Syst. Evol. Microbiol.">
        <title>The Global Catalogue of Microorganisms (GCM) 10K type strain sequencing project: providing services to taxonomists for standard genome sequencing and annotation.</title>
        <authorList>
            <consortium name="The Broad Institute Genomics Platform"/>
            <consortium name="The Broad Institute Genome Sequencing Center for Infectious Disease"/>
            <person name="Wu L."/>
            <person name="Ma J."/>
        </authorList>
    </citation>
    <scope>NUCLEOTIDE SEQUENCE [LARGE SCALE GENOMIC DNA]</scope>
    <source>
        <strain evidence="2 3">JCM 14718</strain>
    </source>
</reference>
<evidence type="ECO:0000256" key="1">
    <source>
        <dbReference type="SAM" id="SignalP"/>
    </source>
</evidence>
<keyword evidence="1" id="KW-0732">Signal</keyword>
<sequence>MLNMSRVAACAAIAVMAAGLAGMPAAADQKAAPALAGTVLLPTGDQINDISPSSGHRAGAVTPAASSGLGRMLVSLTLGGKSYEIPAAAMPYLGRGLDLSLFDVDALRAAESDQRVPVQVDYAGSQPAVPGITMTGAHTGYLTGSSGKTFGAALVKQFLADRAAGGHASGSGLFGGGAAISLAGAKTAPVVRPHFPMKTVTFTATDAVGKPDNLDPMVLVNLDDSIRIGADQDAISSFYNGSAKYSVPAGNYAAIAYFFDTDAAGNATAMRVVTRPQFSISDNTTVALAASEATSKVTMVTPRPADPQEGGFVFRRAPLTGSDLYLDVSVAPGGPIWVAPTKTPVSIGTLDTFPYRRLTSPKGSGVPYAYALQYPTSGVIPSQTYVASRANMATLDAYYYNDVDSVGVMQQTGMFPFEANDFVLRPDHQLSYPTHQTEYVSAGHGLGWFGGMAKYTHDEGGFQAWYGGQYDDFKVYSPGQSVRENWNAFPLHPAGPVRVSKTGGWDVQPPAERSGDTVAFNLLPFSDNEPGHTGMGIYGEPTDTVFGTYQIDQNGMKIAEGAAGDRPTVPSATLSPEPSTIRMVLDATREGPAYKLSTQSHTEWTWRSQHQTGPTLPAGYRCALGDQPPDNNCAVEPLMTVQTTIGGMSVHGTVAGGRQVVDVQLGHLPTAKPAAITGATVDFSTDDGKTWRPATVRSLGGGKFTACYTATTGFVTLRESGTDAAGGAISETVTRAYQLT</sequence>
<keyword evidence="3" id="KW-1185">Reference proteome</keyword>
<comment type="caution">
    <text evidence="2">The sequence shown here is derived from an EMBL/GenBank/DDBJ whole genome shotgun (WGS) entry which is preliminary data.</text>
</comment>
<dbReference type="Proteomes" id="UP001500618">
    <property type="component" value="Unassembled WGS sequence"/>
</dbReference>
<organism evidence="2 3">
    <name type="scientific">Fodinicola feengrottensis</name>
    <dbReference type="NCBI Taxonomy" id="435914"/>
    <lineage>
        <taxon>Bacteria</taxon>
        <taxon>Bacillati</taxon>
        <taxon>Actinomycetota</taxon>
        <taxon>Actinomycetes</taxon>
        <taxon>Mycobacteriales</taxon>
        <taxon>Fodinicola</taxon>
    </lineage>
</organism>
<proteinExistence type="predicted"/>